<gene>
    <name evidence="2" type="ORF">CGOC_LOCUS1396</name>
</gene>
<organism evidence="2 3">
    <name type="scientific">Cylicostephanus goldi</name>
    <name type="common">Nematode worm</name>
    <dbReference type="NCBI Taxonomy" id="71465"/>
    <lineage>
        <taxon>Eukaryota</taxon>
        <taxon>Metazoa</taxon>
        <taxon>Ecdysozoa</taxon>
        <taxon>Nematoda</taxon>
        <taxon>Chromadorea</taxon>
        <taxon>Rhabditida</taxon>
        <taxon>Rhabditina</taxon>
        <taxon>Rhabditomorpha</taxon>
        <taxon>Strongyloidea</taxon>
        <taxon>Strongylidae</taxon>
        <taxon>Cylicostephanus</taxon>
    </lineage>
</organism>
<keyword evidence="1" id="KW-1133">Transmembrane helix</keyword>
<protein>
    <submittedName>
        <fullName evidence="2">Uncharacterized protein</fullName>
    </submittedName>
</protein>
<dbReference type="InterPro" id="IPR003839">
    <property type="entry name" value="7TM_GPCR_serpentine_rcpt_Sru"/>
</dbReference>
<proteinExistence type="predicted"/>
<reference evidence="2 3" key="1">
    <citation type="submission" date="2018-11" db="EMBL/GenBank/DDBJ databases">
        <authorList>
            <consortium name="Pathogen Informatics"/>
        </authorList>
    </citation>
    <scope>NUCLEOTIDE SEQUENCE [LARGE SCALE GENOMIC DNA]</scope>
</reference>
<sequence length="141" mass="15900">MRSAERILLTSVPLKSVAMANLMGSIFRCPPNLSLDSALEWLRKLLYIMRVKLSNEVKLHSFGFLQSLLFFLVDVILRIPKTGLLTSLMCKIRPGFYLTIVHVLSYYLLYISLYSSIVISIIRVATVIIPVDAAKVKLLNG</sequence>
<keyword evidence="1" id="KW-0812">Transmembrane</keyword>
<keyword evidence="1" id="KW-0472">Membrane</keyword>
<dbReference type="Proteomes" id="UP000271889">
    <property type="component" value="Unassembled WGS sequence"/>
</dbReference>
<evidence type="ECO:0000313" key="3">
    <source>
        <dbReference type="Proteomes" id="UP000271889"/>
    </source>
</evidence>
<feature type="transmembrane region" description="Helical" evidence="1">
    <location>
        <begin position="97"/>
        <end position="122"/>
    </location>
</feature>
<accession>A0A3P6R645</accession>
<keyword evidence="3" id="KW-1185">Reference proteome</keyword>
<dbReference type="EMBL" id="UYRV01002570">
    <property type="protein sequence ID" value="VDK48895.1"/>
    <property type="molecule type" value="Genomic_DNA"/>
</dbReference>
<evidence type="ECO:0000256" key="1">
    <source>
        <dbReference type="SAM" id="Phobius"/>
    </source>
</evidence>
<evidence type="ECO:0000313" key="2">
    <source>
        <dbReference type="EMBL" id="VDK48895.1"/>
    </source>
</evidence>
<name>A0A3P6R645_CYLGO</name>
<dbReference type="AlphaFoldDB" id="A0A3P6R645"/>
<feature type="transmembrane region" description="Helical" evidence="1">
    <location>
        <begin position="59"/>
        <end position="77"/>
    </location>
</feature>
<dbReference type="Pfam" id="PF10322">
    <property type="entry name" value="7TM_GPCR_Sru"/>
    <property type="match status" value="1"/>
</dbReference>